<dbReference type="GO" id="GO:0003954">
    <property type="term" value="F:NADH dehydrogenase activity"/>
    <property type="evidence" value="ECO:0007669"/>
    <property type="project" value="TreeGrafter"/>
</dbReference>
<dbReference type="GO" id="GO:0042773">
    <property type="term" value="P:ATP synthesis coupled electron transport"/>
    <property type="evidence" value="ECO:0007669"/>
    <property type="project" value="InterPro"/>
</dbReference>
<dbReference type="EMBL" id="UINC01164412">
    <property type="protein sequence ID" value="SVD65249.1"/>
    <property type="molecule type" value="Genomic_DNA"/>
</dbReference>
<feature type="non-terminal residue" evidence="8">
    <location>
        <position position="135"/>
    </location>
</feature>
<keyword evidence="1 6" id="KW-0812">Transmembrane</keyword>
<evidence type="ECO:0000256" key="4">
    <source>
        <dbReference type="ARBA" id="ARBA00023027"/>
    </source>
</evidence>
<reference evidence="8" key="1">
    <citation type="submission" date="2018-05" db="EMBL/GenBank/DDBJ databases">
        <authorList>
            <person name="Lanie J.A."/>
            <person name="Ng W.-L."/>
            <person name="Kazmierczak K.M."/>
            <person name="Andrzejewski T.M."/>
            <person name="Davidsen T.M."/>
            <person name="Wayne K.J."/>
            <person name="Tettelin H."/>
            <person name="Glass J.I."/>
            <person name="Rusch D."/>
            <person name="Podicherti R."/>
            <person name="Tsui H.-C.T."/>
            <person name="Winkler M.E."/>
        </authorList>
    </citation>
    <scope>NUCLEOTIDE SEQUENCE</scope>
</reference>
<keyword evidence="3 6" id="KW-1133">Transmembrane helix</keyword>
<feature type="non-terminal residue" evidence="8">
    <location>
        <position position="1"/>
    </location>
</feature>
<dbReference type="InterPro" id="IPR003918">
    <property type="entry name" value="NADH_UbQ_OxRdtase"/>
</dbReference>
<dbReference type="GO" id="GO:0015990">
    <property type="term" value="P:electron transport coupled proton transport"/>
    <property type="evidence" value="ECO:0007669"/>
    <property type="project" value="TreeGrafter"/>
</dbReference>
<evidence type="ECO:0000256" key="1">
    <source>
        <dbReference type="ARBA" id="ARBA00022692"/>
    </source>
</evidence>
<evidence type="ECO:0000256" key="5">
    <source>
        <dbReference type="ARBA" id="ARBA00023136"/>
    </source>
</evidence>
<evidence type="ECO:0000256" key="6">
    <source>
        <dbReference type="SAM" id="Phobius"/>
    </source>
</evidence>
<dbReference type="PANTHER" id="PTHR43507:SF1">
    <property type="entry name" value="NADH-UBIQUINONE OXIDOREDUCTASE CHAIN 4"/>
    <property type="match status" value="1"/>
</dbReference>
<name>A0A382X323_9ZZZZ</name>
<proteinExistence type="predicted"/>
<keyword evidence="4" id="KW-0520">NAD</keyword>
<evidence type="ECO:0000256" key="3">
    <source>
        <dbReference type="ARBA" id="ARBA00022989"/>
    </source>
</evidence>
<protein>
    <recommendedName>
        <fullName evidence="7">NADH:ubiquinone oxidoreductase chain 4 N-terminal domain-containing protein</fullName>
    </recommendedName>
</protein>
<organism evidence="8">
    <name type="scientific">marine metagenome</name>
    <dbReference type="NCBI Taxonomy" id="408172"/>
    <lineage>
        <taxon>unclassified sequences</taxon>
        <taxon>metagenomes</taxon>
        <taxon>ecological metagenomes</taxon>
    </lineage>
</organism>
<keyword evidence="2" id="KW-1278">Translocase</keyword>
<sequence>VDMNLVSIMELLGNNIVLSVVVFFPLVGALGLLIVPKANELLIKLIALGTSAFVFLMSLILLFLFDFSKAETFQLGGKLSWISSINSYYETGIDGISLPLLILSTFITMLSIVYSLEHLPEPKNAKGLFSLILIL</sequence>
<dbReference type="PANTHER" id="PTHR43507">
    <property type="entry name" value="NADH-UBIQUINONE OXIDOREDUCTASE CHAIN 4"/>
    <property type="match status" value="1"/>
</dbReference>
<evidence type="ECO:0000259" key="7">
    <source>
        <dbReference type="Pfam" id="PF01059"/>
    </source>
</evidence>
<dbReference type="GO" id="GO:0048039">
    <property type="term" value="F:ubiquinone binding"/>
    <property type="evidence" value="ECO:0007669"/>
    <property type="project" value="TreeGrafter"/>
</dbReference>
<feature type="transmembrane region" description="Helical" evidence="6">
    <location>
        <begin position="42"/>
        <end position="65"/>
    </location>
</feature>
<feature type="domain" description="NADH:ubiquinone oxidoreductase chain 4 N-terminal" evidence="7">
    <location>
        <begin position="48"/>
        <end position="134"/>
    </location>
</feature>
<gene>
    <name evidence="8" type="ORF">METZ01_LOCUS418103</name>
</gene>
<accession>A0A382X323</accession>
<feature type="transmembrane region" description="Helical" evidence="6">
    <location>
        <begin position="12"/>
        <end position="35"/>
    </location>
</feature>
<evidence type="ECO:0000256" key="2">
    <source>
        <dbReference type="ARBA" id="ARBA00022967"/>
    </source>
</evidence>
<evidence type="ECO:0000313" key="8">
    <source>
        <dbReference type="EMBL" id="SVD65249.1"/>
    </source>
</evidence>
<dbReference type="AlphaFoldDB" id="A0A382X323"/>
<feature type="transmembrane region" description="Helical" evidence="6">
    <location>
        <begin position="96"/>
        <end position="116"/>
    </location>
</feature>
<keyword evidence="5 6" id="KW-0472">Membrane</keyword>
<dbReference type="InterPro" id="IPR000260">
    <property type="entry name" value="NADH4_N"/>
</dbReference>
<dbReference type="Pfam" id="PF01059">
    <property type="entry name" value="Oxidored_q5_N"/>
    <property type="match status" value="1"/>
</dbReference>
<dbReference type="GO" id="GO:0008137">
    <property type="term" value="F:NADH dehydrogenase (ubiquinone) activity"/>
    <property type="evidence" value="ECO:0007669"/>
    <property type="project" value="InterPro"/>
</dbReference>